<gene>
    <name evidence="1" type="ORF">LOD99_6299</name>
</gene>
<sequence>MATKRAPKRAYLDDYLKFGFTSIVIEGIEKPQCVICLKVLSAESMKPFELKRHFEKEHSTYNDRNVSFFQRQSQSVKKSRLDTTGQTAITIRAEVEASYVVSTIGEELVLPCTKDIVCIMIGADVVKKLSSLSISDNNVQRRIQEMSEDIKNQVVEQIKQSPIFVLQLDEPTDVSSCAQLMIYVRYIHDSNFKEEFLFCRPLDSQTRGIDVFNKVDTFFCKRRSRLEKSWAVCTDGAPSMLGSHSGFQTRVRQFVPDVITNHCMIDREALAAKTLLASLNVILQEVFKIVNFVKSSAVNTRLFRNLCLDMDAAHMNLLYHTEVR</sequence>
<dbReference type="EMBL" id="JAKMXF010000316">
    <property type="protein sequence ID" value="KAI6649935.1"/>
    <property type="molecule type" value="Genomic_DNA"/>
</dbReference>
<organism evidence="1 2">
    <name type="scientific">Oopsacas minuta</name>
    <dbReference type="NCBI Taxonomy" id="111878"/>
    <lineage>
        <taxon>Eukaryota</taxon>
        <taxon>Metazoa</taxon>
        <taxon>Porifera</taxon>
        <taxon>Hexactinellida</taxon>
        <taxon>Hexasterophora</taxon>
        <taxon>Lyssacinosida</taxon>
        <taxon>Leucopsacidae</taxon>
        <taxon>Oopsacas</taxon>
    </lineage>
</organism>
<evidence type="ECO:0000313" key="1">
    <source>
        <dbReference type="EMBL" id="KAI6649935.1"/>
    </source>
</evidence>
<keyword evidence="2" id="KW-1185">Reference proteome</keyword>
<dbReference type="PANTHER" id="PTHR45913:SF22">
    <property type="entry name" value="SCAN BOX DOMAIN-CONTAINING PROTEIN"/>
    <property type="match status" value="1"/>
</dbReference>
<proteinExistence type="predicted"/>
<comment type="caution">
    <text evidence="1">The sequence shown here is derived from an EMBL/GenBank/DDBJ whole genome shotgun (WGS) entry which is preliminary data.</text>
</comment>
<accession>A0AAV7JLZ1</accession>
<name>A0AAV7JLZ1_9METZ</name>
<protein>
    <submittedName>
        <fullName evidence="1">Protein ZBED8-like</fullName>
    </submittedName>
</protein>
<evidence type="ECO:0000313" key="2">
    <source>
        <dbReference type="Proteomes" id="UP001165289"/>
    </source>
</evidence>
<dbReference type="AlphaFoldDB" id="A0AAV7JLZ1"/>
<reference evidence="1 2" key="1">
    <citation type="journal article" date="2023" name="BMC Biol.">
        <title>The compact genome of the sponge Oopsacas minuta (Hexactinellida) is lacking key metazoan core genes.</title>
        <authorList>
            <person name="Santini S."/>
            <person name="Schenkelaars Q."/>
            <person name="Jourda C."/>
            <person name="Duchesne M."/>
            <person name="Belahbib H."/>
            <person name="Rocher C."/>
            <person name="Selva M."/>
            <person name="Riesgo A."/>
            <person name="Vervoort M."/>
            <person name="Leys S.P."/>
            <person name="Kodjabachian L."/>
            <person name="Le Bivic A."/>
            <person name="Borchiellini C."/>
            <person name="Claverie J.M."/>
            <person name="Renard E."/>
        </authorList>
    </citation>
    <scope>NUCLEOTIDE SEQUENCE [LARGE SCALE GENOMIC DNA]</scope>
    <source>
        <strain evidence="1">SPO-2</strain>
    </source>
</reference>
<dbReference type="PANTHER" id="PTHR45913">
    <property type="entry name" value="EPM2A-INTERACTING PROTEIN 1"/>
    <property type="match status" value="1"/>
</dbReference>
<dbReference type="Proteomes" id="UP001165289">
    <property type="component" value="Unassembled WGS sequence"/>
</dbReference>